<evidence type="ECO:0000256" key="1">
    <source>
        <dbReference type="SAM" id="MobiDB-lite"/>
    </source>
</evidence>
<protein>
    <recommendedName>
        <fullName evidence="6">UDENN FNIP1/2-type domain-containing protein</fullName>
    </recommendedName>
</protein>
<feature type="compositionally biased region" description="Low complexity" evidence="1">
    <location>
        <begin position="754"/>
        <end position="763"/>
    </location>
</feature>
<dbReference type="PANTHER" id="PTHR21634:SF9">
    <property type="entry name" value="RE13835P"/>
    <property type="match status" value="1"/>
</dbReference>
<dbReference type="EMBL" id="PDUG01000004">
    <property type="protein sequence ID" value="PIC37260.1"/>
    <property type="molecule type" value="Genomic_DNA"/>
</dbReference>
<feature type="domain" description="Folliculin-interacting protein middle" evidence="2">
    <location>
        <begin position="491"/>
        <end position="711"/>
    </location>
</feature>
<feature type="compositionally biased region" description="Polar residues" evidence="1">
    <location>
        <begin position="311"/>
        <end position="320"/>
    </location>
</feature>
<feature type="region of interest" description="Disordered" evidence="1">
    <location>
        <begin position="1"/>
        <end position="169"/>
    </location>
</feature>
<feature type="compositionally biased region" description="Basic and acidic residues" evidence="1">
    <location>
        <begin position="279"/>
        <end position="297"/>
    </location>
</feature>
<reference evidence="5" key="1">
    <citation type="submission" date="2017-10" db="EMBL/GenBank/DDBJ databases">
        <title>Rapid genome shrinkage in a self-fertile nematode reveals novel sperm competition proteins.</title>
        <authorList>
            <person name="Yin D."/>
            <person name="Schwarz E.M."/>
            <person name="Thomas C.G."/>
            <person name="Felde R.L."/>
            <person name="Korf I.F."/>
            <person name="Cutter A.D."/>
            <person name="Schartner C.M."/>
            <person name="Ralston E.J."/>
            <person name="Meyer B.J."/>
            <person name="Haag E.S."/>
        </authorList>
    </citation>
    <scope>NUCLEOTIDE SEQUENCE [LARGE SCALE GENOMIC DNA]</scope>
    <source>
        <strain evidence="5">JU1422</strain>
    </source>
</reference>
<dbReference type="Proteomes" id="UP000230233">
    <property type="component" value="Chromosome IV"/>
</dbReference>
<feature type="compositionally biased region" description="Polar residues" evidence="1">
    <location>
        <begin position="732"/>
        <end position="744"/>
    </location>
</feature>
<proteinExistence type="predicted"/>
<feature type="region of interest" description="Disordered" evidence="1">
    <location>
        <begin position="279"/>
        <end position="400"/>
    </location>
</feature>
<sequence length="1074" mass="118058">MTSYVTNFLRGKRRKAESNSEDTTGASSSSQFPPRPPSSSGQSTSTSSAVVSHSSTASSMNFLTTSSATSPSTSRPSGRHNGTVSERVAGRLRSGGAGVPPEAFGGGFLGHRRQHSSPSAGHLQQFQQQLQSRQEEINARIASRRQPREIPYDPDARPPKFKSRSPFSQSKLHLQPKDFRLVIMENPIYVLYDSKTIVRIGDDGHDSDATQSDCKLFDQYRKRADSFKMTKMVFGSGSSSEAFRLHVWEEKKVLLVSKSFRMPKYRMPDDAIDRQLRAEKKAREEKQKKEKEAKEAAARLAAAELKRARDSGSTTRSGASYQAVIGPDGLPIEEPPAKKAATTPVEIPEEDDDDPIDNDRSPPAKRPKFIRVPEAPSSDSDSQSTVTSMDGWRTRTTNSIMTTPEGFNRVRHASWNYGADEDSESQLFGSAGSSMSLPRAFSPPHRIARNRRRQMAVTTSLSETSSTTQTPNGSIKGGRSRVCSISTIPDDDHPWPLVRWRTVAIGIVVPFKHRSFLFQHIPVIEAEMAVLEARIKKSASRKRVFMSYMYNSWGEMMEKMCQIYNAPRLELPYWLALNGKCQLDERTLAVEFCEHLAYLVRRYDRKETGFFLSNLVTALLMHHMSWVASVAAPPLASAADARRSQQNLFFGLGVKDDAPTIGYNALMAQYLEISGSCGNVRSAKVCILGDDVEIMAAILSTLSFFIRCSAVRHINSDENLEVPTEQPFSPCDATTGSPDATCQHQHVPIDNNGPSTSSASAPQPSTVIIDRFQLHPEETSSVKMMRKLRKNVLKGETEAAAAAAAAKTTSSTASESLEIAGETVLLTASDSASADSEIPVDSAMEIEDYAMISESTDMYTPGTENDRSLARSMFAGTLEDFCPHFVLSAVTKSEADMSDVYSKMFDEMKCNERPSRDLRPSTSNVIQHHSLSTSSQSTSSLYDSSTPENFLIVADIDNATVKVLSSEGLDEVTSPSECVVGMLEQFVGIYGTMPSTAEFLVGILEDSLAHIVGKSLTLVELVRSDQSIFQRNPASIQLTPDRVRTIIGCDHSDLRLIVNVAAVYWPPVLQSVMG</sequence>
<keyword evidence="5" id="KW-1185">Reference proteome</keyword>
<feature type="compositionally biased region" description="Basic and acidic residues" evidence="1">
    <location>
        <begin position="146"/>
        <end position="158"/>
    </location>
</feature>
<feature type="compositionally biased region" description="Low complexity" evidence="1">
    <location>
        <begin position="377"/>
        <end position="388"/>
    </location>
</feature>
<dbReference type="AlphaFoldDB" id="A0A2G5UCL4"/>
<dbReference type="GO" id="GO:0042030">
    <property type="term" value="F:ATPase inhibitor activity"/>
    <property type="evidence" value="ECO:0007669"/>
    <property type="project" value="TreeGrafter"/>
</dbReference>
<evidence type="ECO:0000313" key="4">
    <source>
        <dbReference type="EMBL" id="PIC37260.1"/>
    </source>
</evidence>
<comment type="caution">
    <text evidence="4">The sequence shown here is derived from an EMBL/GenBank/DDBJ whole genome shotgun (WGS) entry which is preliminary data.</text>
</comment>
<dbReference type="InterPro" id="IPR028086">
    <property type="entry name" value="FNIP_C_dom"/>
</dbReference>
<feature type="compositionally biased region" description="Low complexity" evidence="1">
    <location>
        <begin position="458"/>
        <end position="470"/>
    </location>
</feature>
<feature type="region of interest" description="Disordered" evidence="1">
    <location>
        <begin position="912"/>
        <end position="940"/>
    </location>
</feature>
<feature type="domain" description="Folliculin-interacting protein C-terminal" evidence="3">
    <location>
        <begin position="845"/>
        <end position="1069"/>
    </location>
</feature>
<name>A0A2G5UCL4_9PELO</name>
<feature type="compositionally biased region" description="Gly residues" evidence="1">
    <location>
        <begin position="93"/>
        <end position="109"/>
    </location>
</feature>
<evidence type="ECO:0008006" key="6">
    <source>
        <dbReference type="Google" id="ProtNLM"/>
    </source>
</evidence>
<dbReference type="PANTHER" id="PTHR21634">
    <property type="entry name" value="RE13835P"/>
    <property type="match status" value="1"/>
</dbReference>
<dbReference type="GO" id="GO:0051087">
    <property type="term" value="F:protein-folding chaperone binding"/>
    <property type="evidence" value="ECO:0007669"/>
    <property type="project" value="TreeGrafter"/>
</dbReference>
<evidence type="ECO:0000259" key="3">
    <source>
        <dbReference type="Pfam" id="PF14638"/>
    </source>
</evidence>
<feature type="compositionally biased region" description="Polar residues" evidence="1">
    <location>
        <begin position="920"/>
        <end position="929"/>
    </location>
</feature>
<feature type="region of interest" description="Disordered" evidence="1">
    <location>
        <begin position="458"/>
        <end position="480"/>
    </location>
</feature>
<dbReference type="InterPro" id="IPR028085">
    <property type="entry name" value="FNIP_mid_dom"/>
</dbReference>
<feature type="compositionally biased region" description="Low complexity" evidence="1">
    <location>
        <begin position="930"/>
        <end position="940"/>
    </location>
</feature>
<feature type="compositionally biased region" description="Acidic residues" evidence="1">
    <location>
        <begin position="347"/>
        <end position="356"/>
    </location>
</feature>
<accession>A0A2G5UCL4</accession>
<dbReference type="OrthoDB" id="10051712at2759"/>
<gene>
    <name evidence="4" type="primary">Cni-T04C4.1</name>
    <name evidence="4" type="synonym">Cnig_chr_IV.g15946</name>
    <name evidence="4" type="ORF">B9Z55_015946</name>
</gene>
<dbReference type="GO" id="GO:0005737">
    <property type="term" value="C:cytoplasm"/>
    <property type="evidence" value="ECO:0007669"/>
    <property type="project" value="TreeGrafter"/>
</dbReference>
<dbReference type="Pfam" id="PF14638">
    <property type="entry name" value="FNIP_C"/>
    <property type="match status" value="1"/>
</dbReference>
<feature type="compositionally biased region" description="Low complexity" evidence="1">
    <location>
        <begin position="26"/>
        <end position="76"/>
    </location>
</feature>
<feature type="region of interest" description="Disordered" evidence="1">
    <location>
        <begin position="721"/>
        <end position="763"/>
    </location>
</feature>
<dbReference type="Pfam" id="PF14637">
    <property type="entry name" value="FNIP_M"/>
    <property type="match status" value="1"/>
</dbReference>
<dbReference type="STRING" id="1611254.A0A2G5UCL4"/>
<organism evidence="4 5">
    <name type="scientific">Caenorhabditis nigoni</name>
    <dbReference type="NCBI Taxonomy" id="1611254"/>
    <lineage>
        <taxon>Eukaryota</taxon>
        <taxon>Metazoa</taxon>
        <taxon>Ecdysozoa</taxon>
        <taxon>Nematoda</taxon>
        <taxon>Chromadorea</taxon>
        <taxon>Rhabditida</taxon>
        <taxon>Rhabditina</taxon>
        <taxon>Rhabditomorpha</taxon>
        <taxon>Rhabditoidea</taxon>
        <taxon>Rhabditidae</taxon>
        <taxon>Peloderinae</taxon>
        <taxon>Caenorhabditis</taxon>
    </lineage>
</organism>
<evidence type="ECO:0000259" key="2">
    <source>
        <dbReference type="Pfam" id="PF14637"/>
    </source>
</evidence>
<evidence type="ECO:0000313" key="5">
    <source>
        <dbReference type="Proteomes" id="UP000230233"/>
    </source>
</evidence>